<reference evidence="2 3" key="1">
    <citation type="journal article" date="2014" name="Nature">
        <title>An environmental bacterial taxon with a large and distinct metabolic repertoire.</title>
        <authorList>
            <person name="Wilson M.C."/>
            <person name="Mori T."/>
            <person name="Ruckert C."/>
            <person name="Uria A.R."/>
            <person name="Helf M.J."/>
            <person name="Takada K."/>
            <person name="Gernert C."/>
            <person name="Steffens U.A."/>
            <person name="Heycke N."/>
            <person name="Schmitt S."/>
            <person name="Rinke C."/>
            <person name="Helfrich E.J."/>
            <person name="Brachmann A.O."/>
            <person name="Gurgui C."/>
            <person name="Wakimoto T."/>
            <person name="Kracht M."/>
            <person name="Crusemann M."/>
            <person name="Hentschel U."/>
            <person name="Abe I."/>
            <person name="Matsunaga S."/>
            <person name="Kalinowski J."/>
            <person name="Takeyama H."/>
            <person name="Piel J."/>
        </authorList>
    </citation>
    <scope>NUCLEOTIDE SEQUENCE [LARGE SCALE GENOMIC DNA]</scope>
    <source>
        <strain evidence="3">TSY1</strain>
    </source>
</reference>
<dbReference type="GO" id="GO:0050660">
    <property type="term" value="F:flavin adenine dinucleotide binding"/>
    <property type="evidence" value="ECO:0007669"/>
    <property type="project" value="TreeGrafter"/>
</dbReference>
<dbReference type="SUPFAM" id="SSF51905">
    <property type="entry name" value="FAD/NAD(P)-binding domain"/>
    <property type="match status" value="1"/>
</dbReference>
<proteinExistence type="predicted"/>
<organism evidence="2 3">
    <name type="scientific">Entotheonella factor</name>
    <dbReference type="NCBI Taxonomy" id="1429438"/>
    <lineage>
        <taxon>Bacteria</taxon>
        <taxon>Pseudomonadati</taxon>
        <taxon>Nitrospinota/Tectimicrobiota group</taxon>
        <taxon>Candidatus Tectimicrobiota</taxon>
        <taxon>Candidatus Entotheonellia</taxon>
        <taxon>Candidatus Entotheonellales</taxon>
        <taxon>Candidatus Entotheonellaceae</taxon>
        <taxon>Candidatus Entotheonella</taxon>
    </lineage>
</organism>
<dbReference type="Pfam" id="PF01593">
    <property type="entry name" value="Amino_oxidase"/>
    <property type="match status" value="1"/>
</dbReference>
<dbReference type="Gene3D" id="3.50.50.60">
    <property type="entry name" value="FAD/NAD(P)-binding domain"/>
    <property type="match status" value="1"/>
</dbReference>
<protein>
    <recommendedName>
        <fullName evidence="1">Amine oxidase domain-containing protein</fullName>
    </recommendedName>
</protein>
<evidence type="ECO:0000313" key="3">
    <source>
        <dbReference type="Proteomes" id="UP000019141"/>
    </source>
</evidence>
<comment type="caution">
    <text evidence="2">The sequence shown here is derived from an EMBL/GenBank/DDBJ whole genome shotgun (WGS) entry which is preliminary data.</text>
</comment>
<dbReference type="AlphaFoldDB" id="W4LBN1"/>
<dbReference type="HOGENOM" id="CLU_026719_2_0_7"/>
<name>W4LBN1_ENTF1</name>
<evidence type="ECO:0000259" key="1">
    <source>
        <dbReference type="Pfam" id="PF01593"/>
    </source>
</evidence>
<dbReference type="GO" id="GO:0016491">
    <property type="term" value="F:oxidoreductase activity"/>
    <property type="evidence" value="ECO:0007669"/>
    <property type="project" value="InterPro"/>
</dbReference>
<feature type="domain" description="Amine oxidase" evidence="1">
    <location>
        <begin position="12"/>
        <end position="430"/>
    </location>
</feature>
<dbReference type="PANTHER" id="PTHR21197:SF0">
    <property type="entry name" value="UDP-GALACTOPYRANOSE MUTASE"/>
    <property type="match status" value="1"/>
</dbReference>
<gene>
    <name evidence="2" type="ORF">ETSY1_33600</name>
</gene>
<dbReference type="EMBL" id="AZHW01001016">
    <property type="protein sequence ID" value="ETW94731.1"/>
    <property type="molecule type" value="Genomic_DNA"/>
</dbReference>
<evidence type="ECO:0000313" key="2">
    <source>
        <dbReference type="EMBL" id="ETW94731.1"/>
    </source>
</evidence>
<accession>W4LBN1</accession>
<dbReference type="PANTHER" id="PTHR21197">
    <property type="entry name" value="UDP-GALACTOPYRANOSE MUTASE"/>
    <property type="match status" value="1"/>
</dbReference>
<dbReference type="GO" id="GO:0008767">
    <property type="term" value="F:UDP-galactopyranose mutase activity"/>
    <property type="evidence" value="ECO:0007669"/>
    <property type="project" value="TreeGrafter"/>
</dbReference>
<dbReference type="Proteomes" id="UP000019141">
    <property type="component" value="Unassembled WGS sequence"/>
</dbReference>
<keyword evidence="3" id="KW-1185">Reference proteome</keyword>
<dbReference type="GO" id="GO:0005829">
    <property type="term" value="C:cytosol"/>
    <property type="evidence" value="ECO:0007669"/>
    <property type="project" value="TreeGrafter"/>
</dbReference>
<dbReference type="InterPro" id="IPR002937">
    <property type="entry name" value="Amino_oxidase"/>
</dbReference>
<sequence>MQHRILVLGAGLAGLSAAHHLDWPCEVFEKEAHLGGHCRTKAVDGFYFDEGAHVFFGQDDCSQEFVWAPLGGEMVSYSAEIWNNYGAARYGRYPVQANAHALPAEVATRCVLDFIEAHGEPDTDVKTYQEWCYASFGKAFADAFMLHYARKVWTVEPDELNTEWLGTKVGGRISRPSLEQVIRGAIDPHPSELNYLTQFAYPREGGFGRIVEPLAATVPDVHVGCGVVQIESQARRMTFTDGSVRTYDAAISTVPLPSLVAMTVDAPTEVQAAAKRLMWTSLRCVNLGIARPDVGLGHWVYFYDHDIPFFRISFPSKFAPRNAPDGYSSISCEIAYSRRRPLDDRNLVSRVVEALRRAEILRPSDRIVFEDQMDMPYAYVVFDFERAASVRTIHTWMQQVGLYPCGRFGEWGYHWSFEAIESGRRVAAQVAADLAVAAPSA</sequence>
<dbReference type="InterPro" id="IPR036188">
    <property type="entry name" value="FAD/NAD-bd_sf"/>
</dbReference>